<reference evidence="2 3" key="1">
    <citation type="journal article" date="2016" name="Nat. Commun.">
        <title>Thousands of microbial genomes shed light on interconnected biogeochemical processes in an aquifer system.</title>
        <authorList>
            <person name="Anantharaman K."/>
            <person name="Brown C.T."/>
            <person name="Hug L.A."/>
            <person name="Sharon I."/>
            <person name="Castelle C.J."/>
            <person name="Probst A.J."/>
            <person name="Thomas B.C."/>
            <person name="Singh A."/>
            <person name="Wilkins M.J."/>
            <person name="Karaoz U."/>
            <person name="Brodie E.L."/>
            <person name="Williams K.H."/>
            <person name="Hubbard S.S."/>
            <person name="Banfield J.F."/>
        </authorList>
    </citation>
    <scope>NUCLEOTIDE SEQUENCE [LARGE SCALE GENOMIC DNA]</scope>
</reference>
<proteinExistence type="predicted"/>
<dbReference type="SUPFAM" id="SSF109604">
    <property type="entry name" value="HD-domain/PDEase-like"/>
    <property type="match status" value="1"/>
</dbReference>
<gene>
    <name evidence="2" type="ORF">A3A74_04200</name>
</gene>
<accession>A0A1F7ICZ6</accession>
<name>A0A1F7ICZ6_9BACT</name>
<sequence length="191" mass="21924">MGTQYKSYHHFKGDNLTPSEKVERKIVELLLNSKIPDRKRESSIVFELKHSSECVQVARIIAQKRNLDISLAESIAALHDIYVIVNGTYKEHAKLGALITKKIMIEIGGFSDKEISIVSNAVAHHSEKDVYTDNPYIELIKDADVFACSLYKNAEDEYRLSKSELLFQEYSNRVKKVRKELGLNPNQVWRK</sequence>
<dbReference type="EMBL" id="MGAF01000021">
    <property type="protein sequence ID" value="OGK41217.1"/>
    <property type="molecule type" value="Genomic_DNA"/>
</dbReference>
<dbReference type="Pfam" id="PF01966">
    <property type="entry name" value="HD"/>
    <property type="match status" value="1"/>
</dbReference>
<comment type="caution">
    <text evidence="2">The sequence shown here is derived from an EMBL/GenBank/DDBJ whole genome shotgun (WGS) entry which is preliminary data.</text>
</comment>
<dbReference type="STRING" id="1802055.A3A74_04200"/>
<evidence type="ECO:0000313" key="3">
    <source>
        <dbReference type="Proteomes" id="UP000179270"/>
    </source>
</evidence>
<dbReference type="InterPro" id="IPR006674">
    <property type="entry name" value="HD_domain"/>
</dbReference>
<dbReference type="Proteomes" id="UP000179270">
    <property type="component" value="Unassembled WGS sequence"/>
</dbReference>
<organism evidence="2 3">
    <name type="scientific">Candidatus Roizmanbacteria bacterium RIFCSPLOWO2_01_FULL_35_13</name>
    <dbReference type="NCBI Taxonomy" id="1802055"/>
    <lineage>
        <taxon>Bacteria</taxon>
        <taxon>Candidatus Roizmaniibacteriota</taxon>
    </lineage>
</organism>
<feature type="domain" description="HD" evidence="1">
    <location>
        <begin position="49"/>
        <end position="146"/>
    </location>
</feature>
<evidence type="ECO:0000259" key="1">
    <source>
        <dbReference type="Pfam" id="PF01966"/>
    </source>
</evidence>
<evidence type="ECO:0000313" key="2">
    <source>
        <dbReference type="EMBL" id="OGK41217.1"/>
    </source>
</evidence>
<protein>
    <recommendedName>
        <fullName evidence="1">HD domain-containing protein</fullName>
    </recommendedName>
</protein>
<dbReference type="AlphaFoldDB" id="A0A1F7ICZ6"/>
<dbReference type="Gene3D" id="1.10.3210.10">
    <property type="entry name" value="Hypothetical protein af1432"/>
    <property type="match status" value="1"/>
</dbReference>